<dbReference type="InterPro" id="IPR006029">
    <property type="entry name" value="Neurotrans-gated_channel_TM"/>
</dbReference>
<feature type="domain" description="Neurotransmitter-gated ion-channel transmembrane" evidence="7">
    <location>
        <begin position="216"/>
        <end position="290"/>
    </location>
</feature>
<feature type="transmembrane region" description="Helical" evidence="5">
    <location>
        <begin position="205"/>
        <end position="226"/>
    </location>
</feature>
<dbReference type="SUPFAM" id="SSF90112">
    <property type="entry name" value="Neurotransmitter-gated ion-channel transmembrane pore"/>
    <property type="match status" value="1"/>
</dbReference>
<dbReference type="InterPro" id="IPR036734">
    <property type="entry name" value="Neur_chan_lig-bd_sf"/>
</dbReference>
<feature type="domain" description="Neurotransmitter-gated ion-channel ligand-binding" evidence="6">
    <location>
        <begin position="13"/>
        <end position="174"/>
    </location>
</feature>
<dbReference type="RefSeq" id="XP_012946833.2">
    <property type="nucleotide sequence ID" value="XM_013091379.2"/>
</dbReference>
<dbReference type="Gene3D" id="2.70.170.10">
    <property type="entry name" value="Neurotransmitter-gated ion-channel ligand-binding domain"/>
    <property type="match status" value="1"/>
</dbReference>
<evidence type="ECO:0000256" key="1">
    <source>
        <dbReference type="ARBA" id="ARBA00004141"/>
    </source>
</evidence>
<accession>A0ABM1AFV3</accession>
<keyword evidence="9" id="KW-0675">Receptor</keyword>
<reference evidence="9" key="1">
    <citation type="submission" date="2025-08" db="UniProtKB">
        <authorList>
            <consortium name="RefSeq"/>
        </authorList>
    </citation>
    <scope>IDENTIFICATION</scope>
</reference>
<feature type="transmembrane region" description="Helical" evidence="5">
    <location>
        <begin position="300"/>
        <end position="323"/>
    </location>
</feature>
<dbReference type="InterPro" id="IPR006202">
    <property type="entry name" value="Neur_chan_lig-bd"/>
</dbReference>
<dbReference type="Gene3D" id="1.20.58.390">
    <property type="entry name" value="Neurotransmitter-gated ion-channel transmembrane domain"/>
    <property type="match status" value="1"/>
</dbReference>
<organism evidence="8 9">
    <name type="scientific">Aplysia californica</name>
    <name type="common">California sea hare</name>
    <dbReference type="NCBI Taxonomy" id="6500"/>
    <lineage>
        <taxon>Eukaryota</taxon>
        <taxon>Metazoa</taxon>
        <taxon>Spiralia</taxon>
        <taxon>Lophotrochozoa</taxon>
        <taxon>Mollusca</taxon>
        <taxon>Gastropoda</taxon>
        <taxon>Heterobranchia</taxon>
        <taxon>Euthyneura</taxon>
        <taxon>Tectipleura</taxon>
        <taxon>Aplysiida</taxon>
        <taxon>Aplysioidea</taxon>
        <taxon>Aplysiidae</taxon>
        <taxon>Aplysia</taxon>
    </lineage>
</organism>
<keyword evidence="4 5" id="KW-0472">Membrane</keyword>
<keyword evidence="8" id="KW-1185">Reference proteome</keyword>
<dbReference type="Proteomes" id="UP000694888">
    <property type="component" value="Unplaced"/>
</dbReference>
<evidence type="ECO:0000256" key="2">
    <source>
        <dbReference type="ARBA" id="ARBA00022692"/>
    </source>
</evidence>
<feature type="transmembrane region" description="Helical" evidence="5">
    <location>
        <begin position="238"/>
        <end position="257"/>
    </location>
</feature>
<evidence type="ECO:0000259" key="7">
    <source>
        <dbReference type="Pfam" id="PF02932"/>
    </source>
</evidence>
<dbReference type="InterPro" id="IPR006201">
    <property type="entry name" value="Neur_channel"/>
</dbReference>
<name>A0ABM1AFV3_APLCA</name>
<keyword evidence="3 5" id="KW-1133">Transmembrane helix</keyword>
<dbReference type="InterPro" id="IPR038050">
    <property type="entry name" value="Neuro_actylchol_rec"/>
</dbReference>
<evidence type="ECO:0000313" key="8">
    <source>
        <dbReference type="Proteomes" id="UP000694888"/>
    </source>
</evidence>
<protein>
    <submittedName>
        <fullName evidence="9">Glycine receptor subunit alphaZ1</fullName>
    </submittedName>
</protein>
<evidence type="ECO:0000256" key="3">
    <source>
        <dbReference type="ARBA" id="ARBA00022989"/>
    </source>
</evidence>
<dbReference type="Pfam" id="PF02931">
    <property type="entry name" value="Neur_chan_LBD"/>
    <property type="match status" value="1"/>
</dbReference>
<dbReference type="SUPFAM" id="SSF63712">
    <property type="entry name" value="Nicotinic receptor ligand binding domain-like"/>
    <property type="match status" value="1"/>
</dbReference>
<dbReference type="GeneID" id="101845828"/>
<evidence type="ECO:0000313" key="9">
    <source>
        <dbReference type="RefSeq" id="XP_012946833.2"/>
    </source>
</evidence>
<gene>
    <name evidence="9" type="primary">LOC101845828</name>
</gene>
<evidence type="ECO:0000259" key="6">
    <source>
        <dbReference type="Pfam" id="PF02931"/>
    </source>
</evidence>
<dbReference type="InterPro" id="IPR036719">
    <property type="entry name" value="Neuro-gated_channel_TM_sf"/>
</dbReference>
<evidence type="ECO:0000256" key="4">
    <source>
        <dbReference type="ARBA" id="ARBA00023136"/>
    </source>
</evidence>
<sequence length="372" mass="43226">MGDMKHQNSVLAAIMEKEKRKVMIKSVFLKIEDIDTIQETFSGLVFVKARWREPLLDSSTSRDISKINWDGLWNPKIEIHNVKGEAKQQIWKDLQFGPGGEAFVLEKRRVKGVFSESMELQEFPFDIQDLSLLITSNHQENEVDLEEDQEDISNVVTQSFVDESEWHLKKFVQCEPRVTEDEFVQNKYRKPGLFFRCCVIRRAGFFVWNIMLIMSIISALSFVTFAVSRALPQNRIQLSFILLLAGVTFKFAASQSVPKISYLTHLDRYILGSMIFLFLVAVWHGVITRLDHNASDEIDMYAFIAFIILYVVLHVVFLVAMMIRGFSRRRDVHKREQEYLKRLAAAGTAMPPTTRRKRRPFLHRQSRIGMNA</sequence>
<comment type="subcellular location">
    <subcellularLocation>
        <location evidence="1">Membrane</location>
        <topology evidence="1">Multi-pass membrane protein</topology>
    </subcellularLocation>
</comment>
<proteinExistence type="predicted"/>
<dbReference type="PANTHER" id="PTHR18945">
    <property type="entry name" value="NEUROTRANSMITTER GATED ION CHANNEL"/>
    <property type="match status" value="1"/>
</dbReference>
<evidence type="ECO:0000256" key="5">
    <source>
        <dbReference type="SAM" id="Phobius"/>
    </source>
</evidence>
<feature type="transmembrane region" description="Helical" evidence="5">
    <location>
        <begin position="269"/>
        <end position="288"/>
    </location>
</feature>
<dbReference type="Pfam" id="PF02932">
    <property type="entry name" value="Neur_chan_memb"/>
    <property type="match status" value="1"/>
</dbReference>
<keyword evidence="2 5" id="KW-0812">Transmembrane</keyword>